<feature type="chain" id="PRO_5018054496" evidence="1">
    <location>
        <begin position="19"/>
        <end position="63"/>
    </location>
</feature>
<dbReference type="EMBL" id="REGN01007324">
    <property type="protein sequence ID" value="RNA06648.1"/>
    <property type="molecule type" value="Genomic_DNA"/>
</dbReference>
<keyword evidence="3" id="KW-1185">Reference proteome</keyword>
<keyword evidence="1" id="KW-0732">Signal</keyword>
<sequence length="63" mass="7533">MYHLREFLFFIFYLPNLSLNLNDDDENLKEALKKTFNNTDFILSCNHIRKNKVKSLSLPNVIE</sequence>
<evidence type="ECO:0000313" key="3">
    <source>
        <dbReference type="Proteomes" id="UP000276133"/>
    </source>
</evidence>
<accession>A0A3M7Q6S0</accession>
<gene>
    <name evidence="2" type="ORF">BpHYR1_029196</name>
</gene>
<evidence type="ECO:0000256" key="1">
    <source>
        <dbReference type="SAM" id="SignalP"/>
    </source>
</evidence>
<name>A0A3M7Q6S0_BRAPC</name>
<dbReference type="Proteomes" id="UP000276133">
    <property type="component" value="Unassembled WGS sequence"/>
</dbReference>
<organism evidence="2 3">
    <name type="scientific">Brachionus plicatilis</name>
    <name type="common">Marine rotifer</name>
    <name type="synonym">Brachionus muelleri</name>
    <dbReference type="NCBI Taxonomy" id="10195"/>
    <lineage>
        <taxon>Eukaryota</taxon>
        <taxon>Metazoa</taxon>
        <taxon>Spiralia</taxon>
        <taxon>Gnathifera</taxon>
        <taxon>Rotifera</taxon>
        <taxon>Eurotatoria</taxon>
        <taxon>Monogononta</taxon>
        <taxon>Pseudotrocha</taxon>
        <taxon>Ploima</taxon>
        <taxon>Brachionidae</taxon>
        <taxon>Brachionus</taxon>
    </lineage>
</organism>
<protein>
    <submittedName>
        <fullName evidence="2">Uncharacterized protein</fullName>
    </submittedName>
</protein>
<proteinExistence type="predicted"/>
<feature type="signal peptide" evidence="1">
    <location>
        <begin position="1"/>
        <end position="18"/>
    </location>
</feature>
<evidence type="ECO:0000313" key="2">
    <source>
        <dbReference type="EMBL" id="RNA06648.1"/>
    </source>
</evidence>
<comment type="caution">
    <text evidence="2">The sequence shown here is derived from an EMBL/GenBank/DDBJ whole genome shotgun (WGS) entry which is preliminary data.</text>
</comment>
<reference evidence="2 3" key="1">
    <citation type="journal article" date="2018" name="Sci. Rep.">
        <title>Genomic signatures of local adaptation to the degree of environmental predictability in rotifers.</title>
        <authorList>
            <person name="Franch-Gras L."/>
            <person name="Hahn C."/>
            <person name="Garcia-Roger E.M."/>
            <person name="Carmona M.J."/>
            <person name="Serra M."/>
            <person name="Gomez A."/>
        </authorList>
    </citation>
    <scope>NUCLEOTIDE SEQUENCE [LARGE SCALE GENOMIC DNA]</scope>
    <source>
        <strain evidence="2">HYR1</strain>
    </source>
</reference>
<dbReference type="AlphaFoldDB" id="A0A3M7Q6S0"/>